<gene>
    <name evidence="1" type="ORF">CC85DRAFT_284154</name>
</gene>
<sequence length="234" mass="25713">MQLSRSEHLASSPARSTASLDEWFTITREDLAVAAVDNSSDWDGDFQLVALPPDAEDAFVFDQPRGEEIPILADQETEKGRAHTPPTRPDISTVAFEPTTDVLNAPSILPASRVVLINDRVTPAPGFNTLAALAFDDRWIGRDAKVTRSAKNWWACGCCRRRPRGPDSYPLADVVFLQRRVVAVGRGQRRSSAFPPPLMIARIVDAAEELAYRLVREAVRGAHERTTGTAIALL</sequence>
<evidence type="ECO:0000313" key="1">
    <source>
        <dbReference type="EMBL" id="KLT43871.1"/>
    </source>
</evidence>
<protein>
    <submittedName>
        <fullName evidence="1">Uncharacterized protein</fullName>
    </submittedName>
</protein>
<dbReference type="GeneID" id="28983240"/>
<name>A0A0J0XRW7_9TREE</name>
<dbReference type="Proteomes" id="UP000053611">
    <property type="component" value="Unassembled WGS sequence"/>
</dbReference>
<dbReference type="EMBL" id="KQ087191">
    <property type="protein sequence ID" value="KLT43871.1"/>
    <property type="molecule type" value="Genomic_DNA"/>
</dbReference>
<accession>A0A0J0XRW7</accession>
<reference evidence="1 2" key="1">
    <citation type="submission" date="2015-03" db="EMBL/GenBank/DDBJ databases">
        <title>Genomics and transcriptomics of the oil-accumulating basidiomycete yeast T. oleaginosus allow insights into substrate utilization and the diverse evolutionary trajectories of mating systems in fungi.</title>
        <authorList>
            <consortium name="DOE Joint Genome Institute"/>
            <person name="Kourist R."/>
            <person name="Kracht O."/>
            <person name="Bracharz F."/>
            <person name="Lipzen A."/>
            <person name="Nolan M."/>
            <person name="Ohm R."/>
            <person name="Grigoriev I."/>
            <person name="Sun S."/>
            <person name="Heitman J."/>
            <person name="Bruck T."/>
            <person name="Nowrousian M."/>
        </authorList>
    </citation>
    <scope>NUCLEOTIDE SEQUENCE [LARGE SCALE GENOMIC DNA]</scope>
    <source>
        <strain evidence="1 2">IBC0246</strain>
    </source>
</reference>
<dbReference type="AlphaFoldDB" id="A0A0J0XRW7"/>
<evidence type="ECO:0000313" key="2">
    <source>
        <dbReference type="Proteomes" id="UP000053611"/>
    </source>
</evidence>
<proteinExistence type="predicted"/>
<keyword evidence="2" id="KW-1185">Reference proteome</keyword>
<organism evidence="1 2">
    <name type="scientific">Cutaneotrichosporon oleaginosum</name>
    <dbReference type="NCBI Taxonomy" id="879819"/>
    <lineage>
        <taxon>Eukaryota</taxon>
        <taxon>Fungi</taxon>
        <taxon>Dikarya</taxon>
        <taxon>Basidiomycota</taxon>
        <taxon>Agaricomycotina</taxon>
        <taxon>Tremellomycetes</taxon>
        <taxon>Trichosporonales</taxon>
        <taxon>Trichosporonaceae</taxon>
        <taxon>Cutaneotrichosporon</taxon>
    </lineage>
</organism>
<dbReference type="RefSeq" id="XP_018280362.1">
    <property type="nucleotide sequence ID" value="XM_018422637.1"/>
</dbReference>